<protein>
    <submittedName>
        <fullName evidence="1">Uncharacterized protein</fullName>
    </submittedName>
</protein>
<evidence type="ECO:0000313" key="1">
    <source>
        <dbReference type="EMBL" id="KAI3691789.1"/>
    </source>
</evidence>
<gene>
    <name evidence="1" type="ORF">L6452_31591</name>
</gene>
<proteinExistence type="predicted"/>
<accession>A0ACB8Z2A6</accession>
<evidence type="ECO:0000313" key="2">
    <source>
        <dbReference type="Proteomes" id="UP001055879"/>
    </source>
</evidence>
<dbReference type="EMBL" id="CM042057">
    <property type="protein sequence ID" value="KAI3691789.1"/>
    <property type="molecule type" value="Genomic_DNA"/>
</dbReference>
<reference evidence="1 2" key="2">
    <citation type="journal article" date="2022" name="Mol. Ecol. Resour.">
        <title>The genomes of chicory, endive, great burdock and yacon provide insights into Asteraceae paleo-polyploidization history and plant inulin production.</title>
        <authorList>
            <person name="Fan W."/>
            <person name="Wang S."/>
            <person name="Wang H."/>
            <person name="Wang A."/>
            <person name="Jiang F."/>
            <person name="Liu H."/>
            <person name="Zhao H."/>
            <person name="Xu D."/>
            <person name="Zhang Y."/>
        </authorList>
    </citation>
    <scope>NUCLEOTIDE SEQUENCE [LARGE SCALE GENOMIC DNA]</scope>
    <source>
        <strain evidence="2">cv. Niubang</strain>
    </source>
</reference>
<name>A0ACB8Z2A6_ARCLA</name>
<keyword evidence="2" id="KW-1185">Reference proteome</keyword>
<sequence>MSNNRRFLASDDDANSPPPAAAVAGSVESKKKRKLIVYDDEEEEANQASSPLNNESEEEDESESEDDNEEVGDDAKPIGKVVRVSWKGKSRRNHFKRFEADGICYELEDTVLVSPEEYSMNLRPSVAIIRDITATDNGIVTVTGQRFYWPQMAEKEAGGNWESGEARELFYSFDKSEFRADNVMHKCRVYFIPPNKKIPSSKEHPGFIVRKIYNAKSKKLFELLDTGYEDSRKHEIDVLVRKTITRIPDWEDEIGS</sequence>
<reference evidence="2" key="1">
    <citation type="journal article" date="2022" name="Mol. Ecol. Resour.">
        <title>The genomes of chicory, endive, great burdock and yacon provide insights into Asteraceae palaeo-polyploidization history and plant inulin production.</title>
        <authorList>
            <person name="Fan W."/>
            <person name="Wang S."/>
            <person name="Wang H."/>
            <person name="Wang A."/>
            <person name="Jiang F."/>
            <person name="Liu H."/>
            <person name="Zhao H."/>
            <person name="Xu D."/>
            <person name="Zhang Y."/>
        </authorList>
    </citation>
    <scope>NUCLEOTIDE SEQUENCE [LARGE SCALE GENOMIC DNA]</scope>
    <source>
        <strain evidence="2">cv. Niubang</strain>
    </source>
</reference>
<dbReference type="Proteomes" id="UP001055879">
    <property type="component" value="Linkage Group LG11"/>
</dbReference>
<comment type="caution">
    <text evidence="1">The sequence shown here is derived from an EMBL/GenBank/DDBJ whole genome shotgun (WGS) entry which is preliminary data.</text>
</comment>
<organism evidence="1 2">
    <name type="scientific">Arctium lappa</name>
    <name type="common">Greater burdock</name>
    <name type="synonym">Lappa major</name>
    <dbReference type="NCBI Taxonomy" id="4217"/>
    <lineage>
        <taxon>Eukaryota</taxon>
        <taxon>Viridiplantae</taxon>
        <taxon>Streptophyta</taxon>
        <taxon>Embryophyta</taxon>
        <taxon>Tracheophyta</taxon>
        <taxon>Spermatophyta</taxon>
        <taxon>Magnoliopsida</taxon>
        <taxon>eudicotyledons</taxon>
        <taxon>Gunneridae</taxon>
        <taxon>Pentapetalae</taxon>
        <taxon>asterids</taxon>
        <taxon>campanulids</taxon>
        <taxon>Asterales</taxon>
        <taxon>Asteraceae</taxon>
        <taxon>Carduoideae</taxon>
        <taxon>Cardueae</taxon>
        <taxon>Arctiinae</taxon>
        <taxon>Arctium</taxon>
    </lineage>
</organism>